<dbReference type="EMBL" id="PQFF01000017">
    <property type="protein sequence ID" value="RHZ88962.1"/>
    <property type="molecule type" value="Genomic_DNA"/>
</dbReference>
<accession>A0A397JNP1</accession>
<evidence type="ECO:0000313" key="2">
    <source>
        <dbReference type="Proteomes" id="UP000266861"/>
    </source>
</evidence>
<evidence type="ECO:0000313" key="1">
    <source>
        <dbReference type="EMBL" id="RHZ88962.1"/>
    </source>
</evidence>
<protein>
    <submittedName>
        <fullName evidence="1">Uncharacterized protein</fullName>
    </submittedName>
</protein>
<sequence length="185" mass="21278">MGTQLMEDLLEMDIGSQELPFEEENICGKRSKNVQERINEEKRMVVDKATEILHPLFNLRQNKMTFDILPLVSEVHIKKKQSGESEIPQKRIIIKRSKEERRSAMKKANEILQVIVLTFDIPPPISEVLIKKKKGGKGKGVDKNEKTKKSKEKVLEKPLMEVIEAIEVIEIKISQISAVPIKKRK</sequence>
<name>A0A397JNP1_9GLOM</name>
<organism evidence="1 2">
    <name type="scientific">Diversispora epigaea</name>
    <dbReference type="NCBI Taxonomy" id="1348612"/>
    <lineage>
        <taxon>Eukaryota</taxon>
        <taxon>Fungi</taxon>
        <taxon>Fungi incertae sedis</taxon>
        <taxon>Mucoromycota</taxon>
        <taxon>Glomeromycotina</taxon>
        <taxon>Glomeromycetes</taxon>
        <taxon>Diversisporales</taxon>
        <taxon>Diversisporaceae</taxon>
        <taxon>Diversispora</taxon>
    </lineage>
</organism>
<reference evidence="1 2" key="1">
    <citation type="submission" date="2018-08" db="EMBL/GenBank/DDBJ databases">
        <title>Genome and evolution of the arbuscular mycorrhizal fungus Diversispora epigaea (formerly Glomus versiforme) and its bacterial endosymbionts.</title>
        <authorList>
            <person name="Sun X."/>
            <person name="Fei Z."/>
            <person name="Harrison M."/>
        </authorList>
    </citation>
    <scope>NUCLEOTIDE SEQUENCE [LARGE SCALE GENOMIC DNA]</scope>
    <source>
        <strain evidence="1 2">IT104</strain>
    </source>
</reference>
<dbReference type="AlphaFoldDB" id="A0A397JNP1"/>
<proteinExistence type="predicted"/>
<comment type="caution">
    <text evidence="1">The sequence shown here is derived from an EMBL/GenBank/DDBJ whole genome shotgun (WGS) entry which is preliminary data.</text>
</comment>
<gene>
    <name evidence="1" type="ORF">Glove_19g117</name>
</gene>
<keyword evidence="2" id="KW-1185">Reference proteome</keyword>
<dbReference type="Proteomes" id="UP000266861">
    <property type="component" value="Unassembled WGS sequence"/>
</dbReference>